<gene>
    <name evidence="3" type="ORF">PV327_002861</name>
</gene>
<evidence type="ECO:0000259" key="2">
    <source>
        <dbReference type="SMART" id="SM00181"/>
    </source>
</evidence>
<feature type="chain" id="PRO_5041425884" description="EGF-like domain-containing protein" evidence="1">
    <location>
        <begin position="24"/>
        <end position="284"/>
    </location>
</feature>
<keyword evidence="1" id="KW-0732">Signal</keyword>
<dbReference type="PANTHER" id="PTHR24047">
    <property type="entry name" value="FI01909P-RELATED"/>
    <property type="match status" value="1"/>
</dbReference>
<feature type="domain" description="EGF-like" evidence="2">
    <location>
        <begin position="207"/>
        <end position="242"/>
    </location>
</feature>
<evidence type="ECO:0000256" key="1">
    <source>
        <dbReference type="SAM" id="SignalP"/>
    </source>
</evidence>
<reference evidence="3" key="2">
    <citation type="submission" date="2023-03" db="EMBL/GenBank/DDBJ databases">
        <authorList>
            <person name="Inwood S.N."/>
            <person name="Skelly J.G."/>
            <person name="Guhlin J."/>
            <person name="Harrop T.W.R."/>
            <person name="Goldson S.G."/>
            <person name="Dearden P.K."/>
        </authorList>
    </citation>
    <scope>NUCLEOTIDE SEQUENCE</scope>
    <source>
        <strain evidence="3">Lincoln</strain>
        <tissue evidence="3">Whole body</tissue>
    </source>
</reference>
<reference evidence="3" key="1">
    <citation type="journal article" date="2023" name="bioRxiv">
        <title>Scaffold-level genome assemblies of two parasitoid biocontrol wasps reveal the parthenogenesis mechanism and an associated novel virus.</title>
        <authorList>
            <person name="Inwood S."/>
            <person name="Skelly J."/>
            <person name="Guhlin J."/>
            <person name="Harrop T."/>
            <person name="Goldson S."/>
            <person name="Dearden P."/>
        </authorList>
    </citation>
    <scope>NUCLEOTIDE SEQUENCE</scope>
    <source>
        <strain evidence="3">Lincoln</strain>
        <tissue evidence="3">Whole body</tissue>
    </source>
</reference>
<feature type="domain" description="EGF-like" evidence="2">
    <location>
        <begin position="48"/>
        <end position="78"/>
    </location>
</feature>
<feature type="domain" description="EGF-like" evidence="2">
    <location>
        <begin position="150"/>
        <end position="183"/>
    </location>
</feature>
<feature type="domain" description="EGF-like" evidence="2">
    <location>
        <begin position="244"/>
        <end position="279"/>
    </location>
</feature>
<feature type="signal peptide" evidence="1">
    <location>
        <begin position="1"/>
        <end position="23"/>
    </location>
</feature>
<dbReference type="Gene3D" id="2.10.25.10">
    <property type="entry name" value="Laminin"/>
    <property type="match status" value="4"/>
</dbReference>
<dbReference type="AlphaFoldDB" id="A0AA39FGK3"/>
<dbReference type="EMBL" id="JAQQBR010001831">
    <property type="protein sequence ID" value="KAK0169115.1"/>
    <property type="molecule type" value="Genomic_DNA"/>
</dbReference>
<name>A0AA39FGK3_MICHY</name>
<organism evidence="3 4">
    <name type="scientific">Microctonus hyperodae</name>
    <name type="common">Parasitoid wasp</name>
    <dbReference type="NCBI Taxonomy" id="165561"/>
    <lineage>
        <taxon>Eukaryota</taxon>
        <taxon>Metazoa</taxon>
        <taxon>Ecdysozoa</taxon>
        <taxon>Arthropoda</taxon>
        <taxon>Hexapoda</taxon>
        <taxon>Insecta</taxon>
        <taxon>Pterygota</taxon>
        <taxon>Neoptera</taxon>
        <taxon>Endopterygota</taxon>
        <taxon>Hymenoptera</taxon>
        <taxon>Apocrita</taxon>
        <taxon>Ichneumonoidea</taxon>
        <taxon>Braconidae</taxon>
        <taxon>Euphorinae</taxon>
        <taxon>Microctonus</taxon>
    </lineage>
</organism>
<accession>A0AA39FGK3</accession>
<dbReference type="Proteomes" id="UP001168972">
    <property type="component" value="Unassembled WGS sequence"/>
</dbReference>
<feature type="domain" description="EGF-like" evidence="2">
    <location>
        <begin position="80"/>
        <end position="113"/>
    </location>
</feature>
<dbReference type="InterPro" id="IPR009030">
    <property type="entry name" value="Growth_fac_rcpt_cys_sf"/>
</dbReference>
<dbReference type="SMART" id="SM00181">
    <property type="entry name" value="EGF"/>
    <property type="match status" value="6"/>
</dbReference>
<dbReference type="SUPFAM" id="SSF57184">
    <property type="entry name" value="Growth factor receptor domain"/>
    <property type="match status" value="2"/>
</dbReference>
<sequence>MARYIQLGISLFYITALIVFINAQQGVKNGHYHRNTTPYSVPTNETGYCGCVDGDCIAPRVCRCRPGYILNEARHRCEAVCEGGCLHGQCSRPGVCSCDPGYIISPRDRESCVPDCGPNNCNGGQCVSPGVCSCRPGYIRDSITNECTPECRNGCPINSRCTAPDRCVCNPGFEMDHYDNRCVISSGSYDGNNNNNNGGDHHQEQGHCDRQCINGVCMGYNICSCNDGYTPDPRDSTRTRCIASCPGGCINGICSAPNFCICHPGYTKDRGTKGSQRCVPRYNY</sequence>
<keyword evidence="4" id="KW-1185">Reference proteome</keyword>
<dbReference type="InterPro" id="IPR000742">
    <property type="entry name" value="EGF"/>
</dbReference>
<evidence type="ECO:0000313" key="3">
    <source>
        <dbReference type="EMBL" id="KAK0169115.1"/>
    </source>
</evidence>
<proteinExistence type="predicted"/>
<dbReference type="InterPro" id="IPR053255">
    <property type="entry name" value="EGF-like_domain"/>
</dbReference>
<dbReference type="PANTHER" id="PTHR24047:SF29">
    <property type="entry name" value="EATER-RELATED"/>
    <property type="match status" value="1"/>
</dbReference>
<feature type="domain" description="EGF-like" evidence="2">
    <location>
        <begin position="115"/>
        <end position="148"/>
    </location>
</feature>
<comment type="caution">
    <text evidence="3">The sequence shown here is derived from an EMBL/GenBank/DDBJ whole genome shotgun (WGS) entry which is preliminary data.</text>
</comment>
<evidence type="ECO:0000313" key="4">
    <source>
        <dbReference type="Proteomes" id="UP001168972"/>
    </source>
</evidence>
<protein>
    <recommendedName>
        <fullName evidence="2">EGF-like domain-containing protein</fullName>
    </recommendedName>
</protein>